<keyword evidence="3" id="KW-1185">Reference proteome</keyword>
<reference evidence="2" key="1">
    <citation type="journal article" date="2014" name="Int. J. Syst. Evol. Microbiol.">
        <title>Complete genome sequence of Corynebacterium casei LMG S-19264T (=DSM 44701T), isolated from a smear-ripened cheese.</title>
        <authorList>
            <consortium name="US DOE Joint Genome Institute (JGI-PGF)"/>
            <person name="Walter F."/>
            <person name="Albersmeier A."/>
            <person name="Kalinowski J."/>
            <person name="Ruckert C."/>
        </authorList>
    </citation>
    <scope>NUCLEOTIDE SEQUENCE</scope>
    <source>
        <strain evidence="2">JCM 31311</strain>
    </source>
</reference>
<sequence>MVVCAKATPPMLNTTATIQSVILSNQPSNKCSSNRALKLGGWIWTLLARADATGKKTMANRNPPSPPIRFMRYLKGRGPTVRQGRKKAN</sequence>
<dbReference type="AlphaFoldDB" id="A0A918C8Q7"/>
<name>A0A918C8Q7_9DEIO</name>
<comment type="caution">
    <text evidence="2">The sequence shown here is derived from an EMBL/GenBank/DDBJ whole genome shotgun (WGS) entry which is preliminary data.</text>
</comment>
<gene>
    <name evidence="2" type="ORF">GCM10008957_25020</name>
</gene>
<reference evidence="2" key="2">
    <citation type="submission" date="2020-09" db="EMBL/GenBank/DDBJ databases">
        <authorList>
            <person name="Sun Q."/>
            <person name="Ohkuma M."/>
        </authorList>
    </citation>
    <scope>NUCLEOTIDE SEQUENCE</scope>
    <source>
        <strain evidence="2">JCM 31311</strain>
    </source>
</reference>
<organism evidence="2 3">
    <name type="scientific">Deinococcus ruber</name>
    <dbReference type="NCBI Taxonomy" id="1848197"/>
    <lineage>
        <taxon>Bacteria</taxon>
        <taxon>Thermotogati</taxon>
        <taxon>Deinococcota</taxon>
        <taxon>Deinococci</taxon>
        <taxon>Deinococcales</taxon>
        <taxon>Deinococcaceae</taxon>
        <taxon>Deinococcus</taxon>
    </lineage>
</organism>
<dbReference type="EMBL" id="BMQL01000013">
    <property type="protein sequence ID" value="GGR11286.1"/>
    <property type="molecule type" value="Genomic_DNA"/>
</dbReference>
<evidence type="ECO:0000313" key="3">
    <source>
        <dbReference type="Proteomes" id="UP000603865"/>
    </source>
</evidence>
<evidence type="ECO:0000313" key="2">
    <source>
        <dbReference type="EMBL" id="GGR11286.1"/>
    </source>
</evidence>
<dbReference type="Proteomes" id="UP000603865">
    <property type="component" value="Unassembled WGS sequence"/>
</dbReference>
<proteinExistence type="predicted"/>
<feature type="region of interest" description="Disordered" evidence="1">
    <location>
        <begin position="55"/>
        <end position="89"/>
    </location>
</feature>
<evidence type="ECO:0000256" key="1">
    <source>
        <dbReference type="SAM" id="MobiDB-lite"/>
    </source>
</evidence>
<protein>
    <submittedName>
        <fullName evidence="2">Uncharacterized protein</fullName>
    </submittedName>
</protein>
<accession>A0A918C8Q7</accession>